<name>A0AAU8DJR7_9ACTN</name>
<dbReference type="PANTHER" id="PTHR42734">
    <property type="entry name" value="METAL TRANSPORT SYSTEM ATP-BINDING PROTEIN TM_0124-RELATED"/>
    <property type="match status" value="1"/>
</dbReference>
<sequence>MSGAGLVLQELVIGYRRVPLLPPITTTAHPGRVTVLLGPNGSGKSTLLRTIAALQPALGGSATLDGAPLAAMGPRARARSLAVVLTDRFDPGLLRGGEVVALGRRPYTGAAGILRAEDRAAVERALSALHAESLADVPLAEMSDGQRQRILIARALAQDPALLVLDEPSAFLDAPGRIELLAVLRRIAEDRSIPVLVSTHDVEAALRAGQDGWVIDGRVLRTGTVDALRQNVIGPAFATGVVEFDSEVGIFRLRRPHSSQPHL</sequence>
<protein>
    <submittedName>
        <fullName evidence="5">ABC transporter ATP-binding protein</fullName>
    </submittedName>
</protein>
<dbReference type="CDD" id="cd03214">
    <property type="entry name" value="ABC_Iron-Siderophores_B12_Hemin"/>
    <property type="match status" value="1"/>
</dbReference>
<dbReference type="RefSeq" id="WP_353648008.1">
    <property type="nucleotide sequence ID" value="NZ_CP159218.1"/>
</dbReference>
<evidence type="ECO:0000313" key="5">
    <source>
        <dbReference type="EMBL" id="XCG62393.1"/>
    </source>
</evidence>
<dbReference type="SUPFAM" id="SSF52540">
    <property type="entry name" value="P-loop containing nucleoside triphosphate hydrolases"/>
    <property type="match status" value="1"/>
</dbReference>
<dbReference type="EMBL" id="CP159218">
    <property type="protein sequence ID" value="XCG62393.1"/>
    <property type="molecule type" value="Genomic_DNA"/>
</dbReference>
<dbReference type="SMART" id="SM00382">
    <property type="entry name" value="AAA"/>
    <property type="match status" value="1"/>
</dbReference>
<organism evidence="5">
    <name type="scientific">Nakamurella sp. A5-74</name>
    <dbReference type="NCBI Taxonomy" id="3158264"/>
    <lineage>
        <taxon>Bacteria</taxon>
        <taxon>Bacillati</taxon>
        <taxon>Actinomycetota</taxon>
        <taxon>Actinomycetes</taxon>
        <taxon>Nakamurellales</taxon>
        <taxon>Nakamurellaceae</taxon>
        <taxon>Nakamurella</taxon>
    </lineage>
</organism>
<dbReference type="InterPro" id="IPR003439">
    <property type="entry name" value="ABC_transporter-like_ATP-bd"/>
</dbReference>
<evidence type="ECO:0000259" key="4">
    <source>
        <dbReference type="PROSITE" id="PS50893"/>
    </source>
</evidence>
<evidence type="ECO:0000256" key="2">
    <source>
        <dbReference type="ARBA" id="ARBA00022741"/>
    </source>
</evidence>
<dbReference type="InterPro" id="IPR027417">
    <property type="entry name" value="P-loop_NTPase"/>
</dbReference>
<keyword evidence="1" id="KW-0813">Transport</keyword>
<dbReference type="InterPro" id="IPR050153">
    <property type="entry name" value="Metal_Ion_Import_ABC"/>
</dbReference>
<feature type="domain" description="ABC transporter" evidence="4">
    <location>
        <begin position="6"/>
        <end position="241"/>
    </location>
</feature>
<accession>A0AAU8DJR7</accession>
<evidence type="ECO:0000256" key="1">
    <source>
        <dbReference type="ARBA" id="ARBA00022448"/>
    </source>
</evidence>
<dbReference type="PANTHER" id="PTHR42734:SF21">
    <property type="entry name" value="IRON ABC TRANSPORTER, ATP-BINDING PROTEIN"/>
    <property type="match status" value="1"/>
</dbReference>
<dbReference type="InterPro" id="IPR003593">
    <property type="entry name" value="AAA+_ATPase"/>
</dbReference>
<dbReference type="Gene3D" id="3.40.50.300">
    <property type="entry name" value="P-loop containing nucleotide triphosphate hydrolases"/>
    <property type="match status" value="1"/>
</dbReference>
<keyword evidence="3 5" id="KW-0067">ATP-binding</keyword>
<reference evidence="5" key="1">
    <citation type="submission" date="2024-05" db="EMBL/GenBank/DDBJ databases">
        <authorList>
            <person name="Cai S.Y."/>
            <person name="Jin L.M."/>
            <person name="Li H.R."/>
        </authorList>
    </citation>
    <scope>NUCLEOTIDE SEQUENCE</scope>
    <source>
        <strain evidence="5">A5-74</strain>
    </source>
</reference>
<evidence type="ECO:0000256" key="3">
    <source>
        <dbReference type="ARBA" id="ARBA00022840"/>
    </source>
</evidence>
<dbReference type="PROSITE" id="PS50893">
    <property type="entry name" value="ABC_TRANSPORTER_2"/>
    <property type="match status" value="1"/>
</dbReference>
<dbReference type="Pfam" id="PF00005">
    <property type="entry name" value="ABC_tran"/>
    <property type="match status" value="1"/>
</dbReference>
<gene>
    <name evidence="5" type="ORF">ABLG96_14170</name>
</gene>
<keyword evidence="2" id="KW-0547">Nucleotide-binding</keyword>
<dbReference type="GO" id="GO:0016887">
    <property type="term" value="F:ATP hydrolysis activity"/>
    <property type="evidence" value="ECO:0007669"/>
    <property type="project" value="InterPro"/>
</dbReference>
<dbReference type="GO" id="GO:0005524">
    <property type="term" value="F:ATP binding"/>
    <property type="evidence" value="ECO:0007669"/>
    <property type="project" value="UniProtKB-KW"/>
</dbReference>
<dbReference type="AlphaFoldDB" id="A0AAU8DJR7"/>
<proteinExistence type="predicted"/>